<dbReference type="GO" id="GO:0015675">
    <property type="term" value="P:nickel cation transport"/>
    <property type="evidence" value="ECO:0007669"/>
    <property type="project" value="InterPro"/>
</dbReference>
<dbReference type="InterPro" id="IPR011980">
    <property type="entry name" value="CntA-like"/>
</dbReference>
<dbReference type="NCBIfam" id="TIGR02294">
    <property type="entry name" value="nickel_nikA"/>
    <property type="match status" value="1"/>
</dbReference>
<dbReference type="AlphaFoldDB" id="A0A7S7AVW3"/>
<reference evidence="2 3" key="1">
    <citation type="submission" date="2020-09" db="EMBL/GenBank/DDBJ databases">
        <title>Characterization of Treponema spp. from bovine digital dermatitis in Korea.</title>
        <authorList>
            <person name="Espiritu H.M."/>
            <person name="Cho Y.I."/>
            <person name="Mamuad L."/>
        </authorList>
    </citation>
    <scope>NUCLEOTIDE SEQUENCE [LARGE SCALE GENOMIC DNA]</scope>
    <source>
        <strain evidence="2 3">KS1</strain>
    </source>
</reference>
<dbReference type="CDD" id="cd08489">
    <property type="entry name" value="PBP2_NikA"/>
    <property type="match status" value="1"/>
</dbReference>
<evidence type="ECO:0000313" key="2">
    <source>
        <dbReference type="EMBL" id="QOW60292.1"/>
    </source>
</evidence>
<dbReference type="PIRSF" id="PIRSF002741">
    <property type="entry name" value="MppA"/>
    <property type="match status" value="1"/>
</dbReference>
<sequence length="514" mass="57995">MVKKVLALFLALIPLSLFAENGTLNFAVSKNVGVLNPHLYSPNEMFAQDMVYESLVEFSDDGKILPWLAKSWSIGKDGTVYRFVLRDDVVFSNGEKFDAKAAKANFDALLENRSRHAWLELANILENCKIVGKYEIELTIKNAYEPTLRELSLIRPFRFIAPSAMMNGSTKDGIKAPIGTGPWKLVDTKQGISDTFEVNEKYWGKKPSIKKVVAKIIPEPNTKVIALKTGEVDLIYGGGQIPLDSFNELKKEFNSAVSKPLLTLVVALNSTRFPTNDKTVRKALNMAVAKDLMVEKIFFNTSKRADFLFDKTLENTDISAQAYEFDIKKANDMLEKAGYKMGKDKIRYKDGKKLEITLIYIGNNAVYKSIGEVLRANFAKIGVALELKADESTIFYKKQKTGDFGAIFNETWGAPYDPQAFLASMRLPSHADYQAQLGLSDKKQIDEKIGRMLVSLDPKERRELTHELLTAFHEEAVYIPLLYETNKAVWNKRLDGVNMHIIKNRVPFAEMSLR</sequence>
<dbReference type="GO" id="GO:1904680">
    <property type="term" value="F:peptide transmembrane transporter activity"/>
    <property type="evidence" value="ECO:0007669"/>
    <property type="project" value="TreeGrafter"/>
</dbReference>
<dbReference type="GO" id="GO:0015833">
    <property type="term" value="P:peptide transport"/>
    <property type="evidence" value="ECO:0007669"/>
    <property type="project" value="TreeGrafter"/>
</dbReference>
<dbReference type="InterPro" id="IPR039424">
    <property type="entry name" value="SBP_5"/>
</dbReference>
<dbReference type="Proteomes" id="UP000593915">
    <property type="component" value="Chromosome"/>
</dbReference>
<dbReference type="PANTHER" id="PTHR30290">
    <property type="entry name" value="PERIPLASMIC BINDING COMPONENT OF ABC TRANSPORTER"/>
    <property type="match status" value="1"/>
</dbReference>
<evidence type="ECO:0000313" key="3">
    <source>
        <dbReference type="Proteomes" id="UP000593915"/>
    </source>
</evidence>
<dbReference type="GO" id="GO:0030288">
    <property type="term" value="C:outer membrane-bounded periplasmic space"/>
    <property type="evidence" value="ECO:0007669"/>
    <property type="project" value="TreeGrafter"/>
</dbReference>
<dbReference type="GO" id="GO:0016151">
    <property type="term" value="F:nickel cation binding"/>
    <property type="evidence" value="ECO:0007669"/>
    <property type="project" value="InterPro"/>
</dbReference>
<accession>A0A7S7AVW3</accession>
<dbReference type="GO" id="GO:0020037">
    <property type="term" value="F:heme binding"/>
    <property type="evidence" value="ECO:0007669"/>
    <property type="project" value="InterPro"/>
</dbReference>
<dbReference type="Gene3D" id="3.10.105.10">
    <property type="entry name" value="Dipeptide-binding Protein, Domain 3"/>
    <property type="match status" value="1"/>
</dbReference>
<organism evidence="2 3">
    <name type="scientific">Treponema pedis</name>
    <dbReference type="NCBI Taxonomy" id="409322"/>
    <lineage>
        <taxon>Bacteria</taxon>
        <taxon>Pseudomonadati</taxon>
        <taxon>Spirochaetota</taxon>
        <taxon>Spirochaetia</taxon>
        <taxon>Spirochaetales</taxon>
        <taxon>Treponemataceae</taxon>
        <taxon>Treponema</taxon>
    </lineage>
</organism>
<name>A0A7S7AVW3_9SPIR</name>
<dbReference type="InterPro" id="IPR000914">
    <property type="entry name" value="SBP_5_dom"/>
</dbReference>
<gene>
    <name evidence="2" type="primary">nikA</name>
    <name evidence="2" type="ORF">IFE08_10740</name>
</gene>
<dbReference type="Pfam" id="PF00496">
    <property type="entry name" value="SBP_bac_5"/>
    <property type="match status" value="1"/>
</dbReference>
<dbReference type="InterPro" id="IPR030678">
    <property type="entry name" value="Peptide/Ni-bd"/>
</dbReference>
<dbReference type="RefSeq" id="WP_024468532.1">
    <property type="nucleotide sequence ID" value="NZ_CP045670.1"/>
</dbReference>
<dbReference type="GO" id="GO:0043190">
    <property type="term" value="C:ATP-binding cassette (ABC) transporter complex"/>
    <property type="evidence" value="ECO:0007669"/>
    <property type="project" value="InterPro"/>
</dbReference>
<dbReference type="PANTHER" id="PTHR30290:SF37">
    <property type="entry name" value="NICKEL-BINDING PERIPLASMIC PROTEIN"/>
    <property type="match status" value="1"/>
</dbReference>
<dbReference type="SUPFAM" id="SSF53850">
    <property type="entry name" value="Periplasmic binding protein-like II"/>
    <property type="match status" value="1"/>
</dbReference>
<feature type="domain" description="Solute-binding protein family 5" evidence="1">
    <location>
        <begin position="64"/>
        <end position="430"/>
    </location>
</feature>
<evidence type="ECO:0000259" key="1">
    <source>
        <dbReference type="Pfam" id="PF00496"/>
    </source>
</evidence>
<dbReference type="EMBL" id="CP061839">
    <property type="protein sequence ID" value="QOW60292.1"/>
    <property type="molecule type" value="Genomic_DNA"/>
</dbReference>
<protein>
    <submittedName>
        <fullName evidence="2">Nickel ABC transporter, nickel/metallophore periplasmic binding protein</fullName>
    </submittedName>
</protein>
<proteinExistence type="predicted"/>
<dbReference type="Gene3D" id="3.40.190.10">
    <property type="entry name" value="Periplasmic binding protein-like II"/>
    <property type="match status" value="1"/>
</dbReference>